<dbReference type="EMBL" id="JAERRJ010000006">
    <property type="protein sequence ID" value="MBL1075926.1"/>
    <property type="molecule type" value="Genomic_DNA"/>
</dbReference>
<evidence type="ECO:0000256" key="2">
    <source>
        <dbReference type="ARBA" id="ARBA00022801"/>
    </source>
</evidence>
<reference evidence="4 5" key="1">
    <citation type="submission" date="2021-01" db="EMBL/GenBank/DDBJ databases">
        <title>WGS of actinomycetes isolated from Thailand.</title>
        <authorList>
            <person name="Thawai C."/>
        </authorList>
    </citation>
    <scope>NUCLEOTIDE SEQUENCE [LARGE SCALE GENOMIC DNA]</scope>
    <source>
        <strain evidence="4 5">LPG 2</strain>
    </source>
</reference>
<evidence type="ECO:0000259" key="3">
    <source>
        <dbReference type="PROSITE" id="PS51462"/>
    </source>
</evidence>
<dbReference type="InterPro" id="IPR015797">
    <property type="entry name" value="NUDIX_hydrolase-like_dom_sf"/>
</dbReference>
<evidence type="ECO:0000313" key="4">
    <source>
        <dbReference type="EMBL" id="MBL1075926.1"/>
    </source>
</evidence>
<dbReference type="PROSITE" id="PS51462">
    <property type="entry name" value="NUDIX"/>
    <property type="match status" value="1"/>
</dbReference>
<protein>
    <submittedName>
        <fullName evidence="4">NUDIX domain-containing protein</fullName>
    </submittedName>
</protein>
<comment type="caution">
    <text evidence="4">The sequence shown here is derived from an EMBL/GenBank/DDBJ whole genome shotgun (WGS) entry which is preliminary data.</text>
</comment>
<dbReference type="InterPro" id="IPR020084">
    <property type="entry name" value="NUDIX_hydrolase_CS"/>
</dbReference>
<accession>A0ABS1M5U2</accession>
<dbReference type="Gene3D" id="3.90.79.10">
    <property type="entry name" value="Nucleoside Triphosphate Pyrophosphohydrolase"/>
    <property type="match status" value="1"/>
</dbReference>
<dbReference type="InterPro" id="IPR000086">
    <property type="entry name" value="NUDIX_hydrolase_dom"/>
</dbReference>
<dbReference type="PANTHER" id="PTHR43046">
    <property type="entry name" value="GDP-MANNOSE MANNOSYL HYDROLASE"/>
    <property type="match status" value="1"/>
</dbReference>
<keyword evidence="5" id="KW-1185">Reference proteome</keyword>
<evidence type="ECO:0000256" key="1">
    <source>
        <dbReference type="ARBA" id="ARBA00001946"/>
    </source>
</evidence>
<comment type="cofactor">
    <cofactor evidence="1">
        <name>Mg(2+)</name>
        <dbReference type="ChEBI" id="CHEBI:18420"/>
    </cofactor>
</comment>
<evidence type="ECO:0000313" key="5">
    <source>
        <dbReference type="Proteomes" id="UP000602198"/>
    </source>
</evidence>
<dbReference type="SUPFAM" id="SSF55811">
    <property type="entry name" value="Nudix"/>
    <property type="match status" value="1"/>
</dbReference>
<gene>
    <name evidence="4" type="ORF">JK358_16130</name>
</gene>
<dbReference type="Pfam" id="PF00293">
    <property type="entry name" value="NUDIX"/>
    <property type="match status" value="1"/>
</dbReference>
<dbReference type="RefSeq" id="WP_201948522.1">
    <property type="nucleotide sequence ID" value="NZ_JAERRJ010000006.1"/>
</dbReference>
<sequence length="228" mass="25289">MRGDGDGWFRDLDGVRHWGRYGAAGLLLRTPLDESGRTAVLLQLRGQGRAATRRTWTIPGGACDSHETAAEAALREAREEAGVDARRVRVRGERISTTALGGWTYTTVVADTPAPLPTRRDRETLALRWIPEDEVPNLRLHPDFRDAWPRLRAQPIYLADTAGADSGVHSDEPFRPRTVDLGPLGFIWLYRSGAPTGRTARVTDGPIPFYQRPTDELLLSAGQVFDRP</sequence>
<feature type="domain" description="Nudix hydrolase" evidence="3">
    <location>
        <begin position="19"/>
        <end position="155"/>
    </location>
</feature>
<dbReference type="Proteomes" id="UP000602198">
    <property type="component" value="Unassembled WGS sequence"/>
</dbReference>
<keyword evidence="2" id="KW-0378">Hydrolase</keyword>
<proteinExistence type="predicted"/>
<name>A0ABS1M5U2_9NOCA</name>
<dbReference type="PANTHER" id="PTHR43046:SF2">
    <property type="entry name" value="8-OXO-DGTP DIPHOSPHATASE-RELATED"/>
    <property type="match status" value="1"/>
</dbReference>
<organism evidence="4 5">
    <name type="scientific">Nocardia acididurans</name>
    <dbReference type="NCBI Taxonomy" id="2802282"/>
    <lineage>
        <taxon>Bacteria</taxon>
        <taxon>Bacillati</taxon>
        <taxon>Actinomycetota</taxon>
        <taxon>Actinomycetes</taxon>
        <taxon>Mycobacteriales</taxon>
        <taxon>Nocardiaceae</taxon>
        <taxon>Nocardia</taxon>
    </lineage>
</organism>
<dbReference type="PROSITE" id="PS00893">
    <property type="entry name" value="NUDIX_BOX"/>
    <property type="match status" value="1"/>
</dbReference>